<feature type="signal peptide" evidence="6">
    <location>
        <begin position="1"/>
        <end position="23"/>
    </location>
</feature>
<dbReference type="Gene3D" id="2.60.120.560">
    <property type="entry name" value="Exo-inulinase, domain 1"/>
    <property type="match status" value="1"/>
</dbReference>
<evidence type="ECO:0000259" key="8">
    <source>
        <dbReference type="Pfam" id="PF02836"/>
    </source>
</evidence>
<evidence type="ECO:0000256" key="3">
    <source>
        <dbReference type="ARBA" id="ARBA00012756"/>
    </source>
</evidence>
<dbReference type="PANTHER" id="PTHR46323:SF2">
    <property type="entry name" value="BETA-GALACTOSIDASE"/>
    <property type="match status" value="1"/>
</dbReference>
<name>A0A841JE20_9SPHI</name>
<feature type="chain" id="PRO_5032910648" description="beta-galactosidase" evidence="6">
    <location>
        <begin position="24"/>
        <end position="1208"/>
    </location>
</feature>
<dbReference type="Gene3D" id="2.60.120.260">
    <property type="entry name" value="Galactose-binding domain-like"/>
    <property type="match status" value="1"/>
</dbReference>
<dbReference type="Gene3D" id="3.20.20.80">
    <property type="entry name" value="Glycosidases"/>
    <property type="match status" value="1"/>
</dbReference>
<dbReference type="InterPro" id="IPR050347">
    <property type="entry name" value="Bact_Beta-galactosidase"/>
</dbReference>
<evidence type="ECO:0000259" key="7">
    <source>
        <dbReference type="Pfam" id="PF00703"/>
    </source>
</evidence>
<sequence>MNVLTKALSTLMLFGFTGSSLYAQDNTLTESFENPDHQYQKTGRGESRIADGVLTTKDAYLSFGDVSWKDYEISFKGRVPDTAKQVQICAGFRAGNRDDRYILMLKGGIQQDIYLARLGYMGSDDFLALRRLDFHPEPGKWYNFRVQVSGIRIRVFLNNESLPRIDITDKLAYLSPQGRVTLGGSWISNQFDDLVIKPLQEDQLKNTRVQEYAVTEKDKGALRKQQRSTYKPVSVEQVAGGRTVISLNGKWLFSPGYEITEQAKAIMPEESDNKWHVLTVPNFWNPIRVWLHGEKYNNDSKGVADNYYQKEIARCDAYTFDYKKTNVGWYRQWINLPNNISTKNMQLSFDAVSKVAEVYINGHMAGSHIGMFGNFEVDGTGLFKPGKNLVAVKVVRDYVKDIKDADKVMDVAVTVPVTQKMMKDLAHGFFDDDPAGIWQPVSLIITDPVRIQDVFIKPNLTGADVDITVKNYTDKEVAFSISADIDGVRPKDALYNHTILDKQQLKPREERTFTAAITGLQPRIWSPEHPDLYDFNFKLTTTDGGATDSKTIRSGFRTFKAEGDYLYLNGKRYWLRGANQIPLGLAPNDSLLADTFTKLMNKGNMMVTRTHTVPGTETWMDAFDKNGIGVSYEGTWSWLFLSSSMPSQNLIDLWKQEFYDLLKKYRNHPSLLIWTVNNEMKFYDNDPDTERAKLKMKIISDVVKHMRQIDPTRPIVFDSNYRRNTKRFGDDFYKDIDDGDIDDQHAYLNWYDYSIFDYFKGEWQQKYKNSGRPLISQEMSTGYTDETGHATRFYNYVHQNPESLAGKFTYEYSDPAYFMKPQAFITKELAEALRRSDDRSVGILHFALITWFTNVYQHDHIKPFPVYYDMQKALQPVLVSAELWGRHFYAGAKLPVRFCIINDQEDGSALPASTLQWKLTDDKNAVLASGNIAVPQVDHYARHWIEPQINIPENIPQQKQNARLQLQLIVNGKAVSANSYEVLLVATPSLQVAKLASKKIAVFDAGNQITTALNYLGIQYTKSPTLAELLKQKADVYVLSGLDSLNTTTSDFEQIRNLIHSAGKVLLSGSGDVAHILYPKYIRSVLKEKGEIANMDIPESPVFDGIEPLEIRYFNNNLRESPSVISGAYRINRDAHVEALASFIKIHGYLSGEVNERMNTLDKIKGFPIVKISDALGAMLLSEIRLDKAITDPIAGKLLVNMLLDLTR</sequence>
<comment type="similarity">
    <text evidence="2">Belongs to the glycosyl hydrolase 2 family.</text>
</comment>
<comment type="caution">
    <text evidence="10">The sequence shown here is derived from an EMBL/GenBank/DDBJ whole genome shotgun (WGS) entry which is preliminary data.</text>
</comment>
<comment type="catalytic activity">
    <reaction evidence="1">
        <text>Hydrolysis of terminal non-reducing beta-D-galactose residues in beta-D-galactosides.</text>
        <dbReference type="EC" id="3.2.1.23"/>
    </reaction>
</comment>
<dbReference type="Pfam" id="PF00703">
    <property type="entry name" value="Glyco_hydro_2"/>
    <property type="match status" value="1"/>
</dbReference>
<reference evidence="10 11" key="1">
    <citation type="submission" date="2020-08" db="EMBL/GenBank/DDBJ databases">
        <title>Genomic Encyclopedia of Type Strains, Phase IV (KMG-V): Genome sequencing to study the core and pangenomes of soil and plant-associated prokaryotes.</title>
        <authorList>
            <person name="Whitman W."/>
        </authorList>
    </citation>
    <scope>NUCLEOTIDE SEQUENCE [LARGE SCALE GENOMIC DNA]</scope>
    <source>
        <strain evidence="10 11">MP601</strain>
    </source>
</reference>
<dbReference type="Pfam" id="PF02837">
    <property type="entry name" value="Glyco_hydro_2_N"/>
    <property type="match status" value="1"/>
</dbReference>
<evidence type="ECO:0000313" key="10">
    <source>
        <dbReference type="EMBL" id="MBB6126715.1"/>
    </source>
</evidence>
<feature type="domain" description="Glycoside hydrolase family 2 immunoglobulin-like beta-sandwich" evidence="7">
    <location>
        <begin position="449"/>
        <end position="557"/>
    </location>
</feature>
<evidence type="ECO:0000256" key="2">
    <source>
        <dbReference type="ARBA" id="ARBA00007401"/>
    </source>
</evidence>
<dbReference type="Gene3D" id="2.60.40.10">
    <property type="entry name" value="Immunoglobulins"/>
    <property type="match status" value="1"/>
</dbReference>
<dbReference type="SUPFAM" id="SSF51445">
    <property type="entry name" value="(Trans)glycosidases"/>
    <property type="match status" value="1"/>
</dbReference>
<keyword evidence="6" id="KW-0732">Signal</keyword>
<organism evidence="10 11">
    <name type="scientific">Mucilaginibacter lappiensis</name>
    <dbReference type="NCBI Taxonomy" id="354630"/>
    <lineage>
        <taxon>Bacteria</taxon>
        <taxon>Pseudomonadati</taxon>
        <taxon>Bacteroidota</taxon>
        <taxon>Sphingobacteriia</taxon>
        <taxon>Sphingobacteriales</taxon>
        <taxon>Sphingobacteriaceae</taxon>
        <taxon>Mucilaginibacter</taxon>
    </lineage>
</organism>
<dbReference type="InterPro" id="IPR008979">
    <property type="entry name" value="Galactose-bd-like_sf"/>
</dbReference>
<dbReference type="RefSeq" id="WP_183585805.1">
    <property type="nucleotide sequence ID" value="NZ_JACHCA010000002.1"/>
</dbReference>
<dbReference type="InterPro" id="IPR006102">
    <property type="entry name" value="Ig-like_GH2"/>
</dbReference>
<dbReference type="EC" id="3.2.1.23" evidence="3"/>
<dbReference type="SUPFAM" id="SSF49785">
    <property type="entry name" value="Galactose-binding domain-like"/>
    <property type="match status" value="1"/>
</dbReference>
<gene>
    <name evidence="10" type="ORF">HDF22_000820</name>
</gene>
<dbReference type="Proteomes" id="UP000548326">
    <property type="component" value="Unassembled WGS sequence"/>
</dbReference>
<keyword evidence="4" id="KW-0378">Hydrolase</keyword>
<evidence type="ECO:0000256" key="4">
    <source>
        <dbReference type="ARBA" id="ARBA00022801"/>
    </source>
</evidence>
<dbReference type="GO" id="GO:0009341">
    <property type="term" value="C:beta-galactosidase complex"/>
    <property type="evidence" value="ECO:0007669"/>
    <property type="project" value="TreeGrafter"/>
</dbReference>
<evidence type="ECO:0000259" key="9">
    <source>
        <dbReference type="Pfam" id="PF02837"/>
    </source>
</evidence>
<dbReference type="EMBL" id="JACHCA010000002">
    <property type="protein sequence ID" value="MBB6126715.1"/>
    <property type="molecule type" value="Genomic_DNA"/>
</dbReference>
<dbReference type="SUPFAM" id="SSF49303">
    <property type="entry name" value="beta-Galactosidase/glucuronidase domain"/>
    <property type="match status" value="1"/>
</dbReference>
<dbReference type="AlphaFoldDB" id="A0A841JE20"/>
<protein>
    <recommendedName>
        <fullName evidence="3">beta-galactosidase</fullName>
        <ecNumber evidence="3">3.2.1.23</ecNumber>
    </recommendedName>
</protein>
<dbReference type="Pfam" id="PF02836">
    <property type="entry name" value="Glyco_hydro_2_C"/>
    <property type="match status" value="1"/>
</dbReference>
<dbReference type="InterPro" id="IPR017853">
    <property type="entry name" value="GH"/>
</dbReference>
<dbReference type="GO" id="GO:0004565">
    <property type="term" value="F:beta-galactosidase activity"/>
    <property type="evidence" value="ECO:0007669"/>
    <property type="project" value="UniProtKB-EC"/>
</dbReference>
<dbReference type="PANTHER" id="PTHR46323">
    <property type="entry name" value="BETA-GALACTOSIDASE"/>
    <property type="match status" value="1"/>
</dbReference>
<keyword evidence="5" id="KW-0326">Glycosidase</keyword>
<dbReference type="InterPro" id="IPR006104">
    <property type="entry name" value="Glyco_hydro_2_N"/>
</dbReference>
<evidence type="ECO:0000256" key="5">
    <source>
        <dbReference type="ARBA" id="ARBA00023295"/>
    </source>
</evidence>
<feature type="domain" description="Glycosyl hydrolases family 2 sugar binding" evidence="9">
    <location>
        <begin position="246"/>
        <end position="396"/>
    </location>
</feature>
<dbReference type="InterPro" id="IPR013783">
    <property type="entry name" value="Ig-like_fold"/>
</dbReference>
<evidence type="ECO:0000256" key="6">
    <source>
        <dbReference type="SAM" id="SignalP"/>
    </source>
</evidence>
<accession>A0A841JE20</accession>
<dbReference type="InterPro" id="IPR036156">
    <property type="entry name" value="Beta-gal/glucu_dom_sf"/>
</dbReference>
<dbReference type="GO" id="GO:0005990">
    <property type="term" value="P:lactose catabolic process"/>
    <property type="evidence" value="ECO:0007669"/>
    <property type="project" value="TreeGrafter"/>
</dbReference>
<evidence type="ECO:0000313" key="11">
    <source>
        <dbReference type="Proteomes" id="UP000548326"/>
    </source>
</evidence>
<feature type="domain" description="Glycoside hydrolase family 2 catalytic" evidence="8">
    <location>
        <begin position="563"/>
        <end position="819"/>
    </location>
</feature>
<proteinExistence type="inferred from homology"/>
<evidence type="ECO:0000256" key="1">
    <source>
        <dbReference type="ARBA" id="ARBA00001412"/>
    </source>
</evidence>
<dbReference type="InterPro" id="IPR006103">
    <property type="entry name" value="Glyco_hydro_2_cat"/>
</dbReference>